<dbReference type="Gene3D" id="1.10.10.60">
    <property type="entry name" value="Homeodomain-like"/>
    <property type="match status" value="1"/>
</dbReference>
<dbReference type="InterPro" id="IPR001005">
    <property type="entry name" value="SANT/Myb"/>
</dbReference>
<dbReference type="AlphaFoldDB" id="A0A6I9QYD0"/>
<feature type="region of interest" description="Disordered" evidence="7">
    <location>
        <begin position="69"/>
        <end position="93"/>
    </location>
</feature>
<dbReference type="InterPro" id="IPR006447">
    <property type="entry name" value="Myb_dom_plants"/>
</dbReference>
<evidence type="ECO:0000256" key="2">
    <source>
        <dbReference type="ARBA" id="ARBA00023015"/>
    </source>
</evidence>
<dbReference type="NCBIfam" id="TIGR01557">
    <property type="entry name" value="myb_SHAQKYF"/>
    <property type="match status" value="1"/>
</dbReference>
<dbReference type="InterPro" id="IPR058673">
    <property type="entry name" value="HHO5-like_N"/>
</dbReference>
<proteinExistence type="predicted"/>
<dbReference type="GO" id="GO:0005634">
    <property type="term" value="C:nucleus"/>
    <property type="evidence" value="ECO:0007669"/>
    <property type="project" value="UniProtKB-SubCell"/>
</dbReference>
<feature type="compositionally biased region" description="Low complexity" evidence="7">
    <location>
        <begin position="335"/>
        <end position="356"/>
    </location>
</feature>
<dbReference type="FunCoup" id="A0A6I9QYD0">
    <property type="interactions" value="1299"/>
</dbReference>
<organism evidence="9 10">
    <name type="scientific">Elaeis guineensis var. tenera</name>
    <name type="common">Oil palm</name>
    <dbReference type="NCBI Taxonomy" id="51953"/>
    <lineage>
        <taxon>Eukaryota</taxon>
        <taxon>Viridiplantae</taxon>
        <taxon>Streptophyta</taxon>
        <taxon>Embryophyta</taxon>
        <taxon>Tracheophyta</taxon>
        <taxon>Spermatophyta</taxon>
        <taxon>Magnoliopsida</taxon>
        <taxon>Liliopsida</taxon>
        <taxon>Arecaceae</taxon>
        <taxon>Arecoideae</taxon>
        <taxon>Cocoseae</taxon>
        <taxon>Elaeidinae</taxon>
        <taxon>Elaeis</taxon>
    </lineage>
</organism>
<feature type="compositionally biased region" description="Basic and acidic residues" evidence="7">
    <location>
        <begin position="76"/>
        <end position="93"/>
    </location>
</feature>
<keyword evidence="3" id="KW-0238">DNA-binding</keyword>
<feature type="compositionally biased region" description="Low complexity" evidence="7">
    <location>
        <begin position="146"/>
        <end position="157"/>
    </location>
</feature>
<evidence type="ECO:0000256" key="6">
    <source>
        <dbReference type="SAM" id="Coils"/>
    </source>
</evidence>
<dbReference type="OrthoDB" id="1908613at2759"/>
<dbReference type="PANTHER" id="PTHR31003:SF16">
    <property type="entry name" value="TRANSCRIPTION FACTOR HHO2"/>
    <property type="match status" value="1"/>
</dbReference>
<dbReference type="InterPro" id="IPR017930">
    <property type="entry name" value="Myb_dom"/>
</dbReference>
<evidence type="ECO:0000256" key="5">
    <source>
        <dbReference type="ARBA" id="ARBA00023242"/>
    </source>
</evidence>
<gene>
    <name evidence="10" type="primary">LOC105041278</name>
</gene>
<dbReference type="Pfam" id="PF26575">
    <property type="entry name" value="HHO5_N"/>
    <property type="match status" value="1"/>
</dbReference>
<dbReference type="RefSeq" id="XP_010916475.1">
    <property type="nucleotide sequence ID" value="XM_010918173.3"/>
</dbReference>
<dbReference type="FunFam" id="1.10.10.60:FF:000002">
    <property type="entry name" value="Myb family transcription factor"/>
    <property type="match status" value="1"/>
</dbReference>
<dbReference type="Pfam" id="PF00249">
    <property type="entry name" value="Myb_DNA-binding"/>
    <property type="match status" value="1"/>
</dbReference>
<evidence type="ECO:0000256" key="3">
    <source>
        <dbReference type="ARBA" id="ARBA00023125"/>
    </source>
</evidence>
<sequence>MDLEERARRCQEYVEALEEERRKIQVFQRELPLCLQLVNQAIESIRMQMGSSEETVTDEPVLEEFIPLKPTSSSIEEEKGGSMEINQERSDKKPDWLRSVQLWNQDPDLSLPKAEPPKKPIAVNAKKIGGAFRPFDREKHVPAPVPSAAAPASSTTVGGDGDGEKEKDKEGQSQSHRKARRCWSPELHRRFVHALQQLGGSHAATPKQIREMMKVDGLTNDEVKSHLQKYRLHTRRPSSAVQNSSTSSPPTPQFVVVGGIWVPPPDYAAAAAAAQPTDGAGASPSGIYAPVASLPSDSRCQQQQGKKQSQRSPTGPLHSEGRCSGDDNSSRKDGAANSASPTSSSSSQTTTASPPF</sequence>
<dbReference type="InterPro" id="IPR044787">
    <property type="entry name" value="HHO5-like"/>
</dbReference>
<feature type="compositionally biased region" description="Basic and acidic residues" evidence="7">
    <location>
        <begin position="162"/>
        <end position="171"/>
    </location>
</feature>
<keyword evidence="6" id="KW-0175">Coiled coil</keyword>
<evidence type="ECO:0000313" key="9">
    <source>
        <dbReference type="Proteomes" id="UP000504607"/>
    </source>
</evidence>
<dbReference type="PANTHER" id="PTHR31003">
    <property type="entry name" value="MYB FAMILY TRANSCRIPTION FACTOR"/>
    <property type="match status" value="1"/>
</dbReference>
<dbReference type="GO" id="GO:0003677">
    <property type="term" value="F:DNA binding"/>
    <property type="evidence" value="ECO:0007669"/>
    <property type="project" value="UniProtKB-KW"/>
</dbReference>
<name>A0A6I9QYD0_ELAGV</name>
<keyword evidence="2" id="KW-0805">Transcription regulation</keyword>
<protein>
    <submittedName>
        <fullName evidence="10">Transcription factor NIGT1</fullName>
    </submittedName>
</protein>
<dbReference type="GO" id="GO:0003700">
    <property type="term" value="F:DNA-binding transcription factor activity"/>
    <property type="evidence" value="ECO:0007669"/>
    <property type="project" value="InterPro"/>
</dbReference>
<dbReference type="InterPro" id="IPR009057">
    <property type="entry name" value="Homeodomain-like_sf"/>
</dbReference>
<evidence type="ECO:0000256" key="4">
    <source>
        <dbReference type="ARBA" id="ARBA00023163"/>
    </source>
</evidence>
<evidence type="ECO:0000259" key="8">
    <source>
        <dbReference type="PROSITE" id="PS51294"/>
    </source>
</evidence>
<feature type="compositionally biased region" description="Basic and acidic residues" evidence="7">
    <location>
        <begin position="319"/>
        <end position="334"/>
    </location>
</feature>
<reference evidence="10" key="1">
    <citation type="submission" date="2025-08" db="UniProtKB">
        <authorList>
            <consortium name="RefSeq"/>
        </authorList>
    </citation>
    <scope>IDENTIFICATION</scope>
</reference>
<dbReference type="Proteomes" id="UP000504607">
    <property type="component" value="Chromosome 3"/>
</dbReference>
<comment type="subcellular location">
    <subcellularLocation>
        <location evidence="1">Nucleus</location>
    </subcellularLocation>
</comment>
<dbReference type="PROSITE" id="PS51294">
    <property type="entry name" value="HTH_MYB"/>
    <property type="match status" value="1"/>
</dbReference>
<feature type="region of interest" description="Disordered" evidence="7">
    <location>
        <begin position="136"/>
        <end position="182"/>
    </location>
</feature>
<feature type="coiled-coil region" evidence="6">
    <location>
        <begin position="3"/>
        <end position="30"/>
    </location>
</feature>
<evidence type="ECO:0000256" key="7">
    <source>
        <dbReference type="SAM" id="MobiDB-lite"/>
    </source>
</evidence>
<dbReference type="SUPFAM" id="SSF46689">
    <property type="entry name" value="Homeodomain-like"/>
    <property type="match status" value="1"/>
</dbReference>
<accession>A0A6I9QYD0</accession>
<evidence type="ECO:0000313" key="10">
    <source>
        <dbReference type="RefSeq" id="XP_010916475.1"/>
    </source>
</evidence>
<dbReference type="InParanoid" id="A0A6I9QYD0"/>
<keyword evidence="5" id="KW-0539">Nucleus</keyword>
<evidence type="ECO:0000256" key="1">
    <source>
        <dbReference type="ARBA" id="ARBA00004123"/>
    </source>
</evidence>
<keyword evidence="4" id="KW-0804">Transcription</keyword>
<feature type="domain" description="HTH myb-type" evidence="8">
    <location>
        <begin position="175"/>
        <end position="235"/>
    </location>
</feature>
<feature type="region of interest" description="Disordered" evidence="7">
    <location>
        <begin position="232"/>
        <end position="356"/>
    </location>
</feature>
<keyword evidence="9" id="KW-1185">Reference proteome</keyword>